<evidence type="ECO:0000259" key="7">
    <source>
        <dbReference type="PROSITE" id="PS50157"/>
    </source>
</evidence>
<dbReference type="InterPro" id="IPR050717">
    <property type="entry name" value="C2H2-ZF_Transcription_Reg"/>
</dbReference>
<dbReference type="SUPFAM" id="SSF57667">
    <property type="entry name" value="beta-beta-alpha zinc fingers"/>
    <property type="match status" value="2"/>
</dbReference>
<keyword evidence="4" id="KW-0862">Zinc</keyword>
<evidence type="ECO:0000256" key="3">
    <source>
        <dbReference type="ARBA" id="ARBA00022771"/>
    </source>
</evidence>
<dbReference type="Pfam" id="PF00096">
    <property type="entry name" value="zf-C2H2"/>
    <property type="match status" value="2"/>
</dbReference>
<feature type="region of interest" description="Disordered" evidence="6">
    <location>
        <begin position="1"/>
        <end position="28"/>
    </location>
</feature>
<evidence type="ECO:0000313" key="9">
    <source>
        <dbReference type="Proteomes" id="UP001162483"/>
    </source>
</evidence>
<accession>A0ABN9EHU6</accession>
<dbReference type="Proteomes" id="UP001162483">
    <property type="component" value="Unassembled WGS sequence"/>
</dbReference>
<dbReference type="InterPro" id="IPR013087">
    <property type="entry name" value="Znf_C2H2_type"/>
</dbReference>
<keyword evidence="9" id="KW-1185">Reference proteome</keyword>
<evidence type="ECO:0000256" key="1">
    <source>
        <dbReference type="ARBA" id="ARBA00022723"/>
    </source>
</evidence>
<sequence>MASQPELTSPDGSSNRNSPKRCPRPLYSWDSTKEHQEFPQEDQFKNLKNFKVEVKEETEEPYMKSDKLCKEVIRDPGDTRDTHKNVKEEEKAHVKIKEEEIPIEISTDPGDTQGNIKTEEKEKRSVDIKEEDISEEVSTDGSSNRNPPERCYSPLSSLDFTRERHKNLRCYQYKRLKHIKTEVTEKAGETNLRGDKSFKKEEIPPKISLDPGDTRATLRNVKAEEEEGRPLNAKGKAVLEIGTDGQYRFQNREKYPTASSAGEIIASEDVTASVSDENVVTPNRQPVSLKEERPFSCSECGKSFARKYCLTIHQRSHTGEKPFLCSECGKCFSHKSNLDQHQRTHTEVEPFSCSECGRRFHTRRILATHQRGSYK</sequence>
<name>A0ABN9EHU6_9NEOB</name>
<dbReference type="InterPro" id="IPR036236">
    <property type="entry name" value="Znf_C2H2_sf"/>
</dbReference>
<dbReference type="EMBL" id="CATNWA010015544">
    <property type="protein sequence ID" value="CAI9584379.1"/>
    <property type="molecule type" value="Genomic_DNA"/>
</dbReference>
<feature type="region of interest" description="Disordered" evidence="6">
    <location>
        <begin position="57"/>
        <end position="152"/>
    </location>
</feature>
<keyword evidence="2" id="KW-0677">Repeat</keyword>
<feature type="compositionally biased region" description="Basic and acidic residues" evidence="6">
    <location>
        <begin position="57"/>
        <end position="100"/>
    </location>
</feature>
<dbReference type="Gene3D" id="3.30.160.60">
    <property type="entry name" value="Classic Zinc Finger"/>
    <property type="match status" value="3"/>
</dbReference>
<keyword evidence="3 5" id="KW-0863">Zinc-finger</keyword>
<dbReference type="PROSITE" id="PS00028">
    <property type="entry name" value="ZINC_FINGER_C2H2_1"/>
    <property type="match status" value="2"/>
</dbReference>
<organism evidence="8 9">
    <name type="scientific">Staurois parvus</name>
    <dbReference type="NCBI Taxonomy" id="386267"/>
    <lineage>
        <taxon>Eukaryota</taxon>
        <taxon>Metazoa</taxon>
        <taxon>Chordata</taxon>
        <taxon>Craniata</taxon>
        <taxon>Vertebrata</taxon>
        <taxon>Euteleostomi</taxon>
        <taxon>Amphibia</taxon>
        <taxon>Batrachia</taxon>
        <taxon>Anura</taxon>
        <taxon>Neobatrachia</taxon>
        <taxon>Ranoidea</taxon>
        <taxon>Ranidae</taxon>
        <taxon>Staurois</taxon>
    </lineage>
</organism>
<feature type="domain" description="C2H2-type" evidence="7">
    <location>
        <begin position="323"/>
        <end position="350"/>
    </location>
</feature>
<dbReference type="PANTHER" id="PTHR14196">
    <property type="entry name" value="ODD-SKIPPED - RELATED"/>
    <property type="match status" value="1"/>
</dbReference>
<keyword evidence="1" id="KW-0479">Metal-binding</keyword>
<feature type="domain" description="C2H2-type" evidence="7">
    <location>
        <begin position="295"/>
        <end position="322"/>
    </location>
</feature>
<feature type="compositionally biased region" description="Acidic residues" evidence="6">
    <location>
        <begin position="129"/>
        <end position="138"/>
    </location>
</feature>
<evidence type="ECO:0000313" key="8">
    <source>
        <dbReference type="EMBL" id="CAI9584379.1"/>
    </source>
</evidence>
<protein>
    <recommendedName>
        <fullName evidence="7">C2H2-type domain-containing protein</fullName>
    </recommendedName>
</protein>
<comment type="caution">
    <text evidence="8">The sequence shown here is derived from an EMBL/GenBank/DDBJ whole genome shotgun (WGS) entry which is preliminary data.</text>
</comment>
<feature type="compositionally biased region" description="Basic and acidic residues" evidence="6">
    <location>
        <begin position="117"/>
        <end position="128"/>
    </location>
</feature>
<feature type="domain" description="C2H2-type" evidence="7">
    <location>
        <begin position="351"/>
        <end position="375"/>
    </location>
</feature>
<evidence type="ECO:0000256" key="6">
    <source>
        <dbReference type="SAM" id="MobiDB-lite"/>
    </source>
</evidence>
<evidence type="ECO:0000256" key="2">
    <source>
        <dbReference type="ARBA" id="ARBA00022737"/>
    </source>
</evidence>
<dbReference type="PANTHER" id="PTHR14196:SF12">
    <property type="entry name" value="ZINC FINGER PROTEIN 208-LIKE"/>
    <property type="match status" value="1"/>
</dbReference>
<feature type="compositionally biased region" description="Polar residues" evidence="6">
    <location>
        <begin position="1"/>
        <end position="17"/>
    </location>
</feature>
<evidence type="ECO:0000256" key="4">
    <source>
        <dbReference type="ARBA" id="ARBA00022833"/>
    </source>
</evidence>
<dbReference type="SMART" id="SM00355">
    <property type="entry name" value="ZnF_C2H2"/>
    <property type="match status" value="3"/>
</dbReference>
<proteinExistence type="predicted"/>
<reference evidence="8" key="1">
    <citation type="submission" date="2023-05" db="EMBL/GenBank/DDBJ databases">
        <authorList>
            <person name="Stuckert A."/>
        </authorList>
    </citation>
    <scope>NUCLEOTIDE SEQUENCE</scope>
</reference>
<dbReference type="PROSITE" id="PS50157">
    <property type="entry name" value="ZINC_FINGER_C2H2_2"/>
    <property type="match status" value="3"/>
</dbReference>
<evidence type="ECO:0000256" key="5">
    <source>
        <dbReference type="PROSITE-ProRule" id="PRU00042"/>
    </source>
</evidence>
<gene>
    <name evidence="8" type="ORF">SPARVUS_LOCUS10001905</name>
</gene>